<dbReference type="InterPro" id="IPR018541">
    <property type="entry name" value="Ftsk_gamma"/>
</dbReference>
<accession>A0A1F7GJB4</accession>
<gene>
    <name evidence="2" type="ORF">A2799_04370</name>
</gene>
<dbReference type="SMART" id="SM00843">
    <property type="entry name" value="Ftsk_gamma"/>
    <property type="match status" value="2"/>
</dbReference>
<dbReference type="EMBL" id="MFZH01000020">
    <property type="protein sequence ID" value="OGK19023.1"/>
    <property type="molecule type" value="Genomic_DNA"/>
</dbReference>
<dbReference type="Gene3D" id="1.10.10.10">
    <property type="entry name" value="Winged helix-like DNA-binding domain superfamily/Winged helix DNA-binding domain"/>
    <property type="match status" value="2"/>
</dbReference>
<dbReference type="AlphaFoldDB" id="A0A1F7GJB4"/>
<evidence type="ECO:0000313" key="3">
    <source>
        <dbReference type="Proteomes" id="UP000176850"/>
    </source>
</evidence>
<feature type="domain" description="FtsK gamma" evidence="1">
    <location>
        <begin position="73"/>
        <end position="138"/>
    </location>
</feature>
<dbReference type="InterPro" id="IPR036390">
    <property type="entry name" value="WH_DNA-bd_sf"/>
</dbReference>
<organism evidence="2 3">
    <name type="scientific">Candidatus Roizmanbacteria bacterium RIFCSPHIGHO2_01_FULL_39_24</name>
    <dbReference type="NCBI Taxonomy" id="1802032"/>
    <lineage>
        <taxon>Bacteria</taxon>
        <taxon>Candidatus Roizmaniibacteriota</taxon>
    </lineage>
</organism>
<name>A0A1F7GJB4_9BACT</name>
<dbReference type="SUPFAM" id="SSF46785">
    <property type="entry name" value="Winged helix' DNA-binding domain"/>
    <property type="match status" value="2"/>
</dbReference>
<comment type="caution">
    <text evidence="2">The sequence shown here is derived from an EMBL/GenBank/DDBJ whole genome shotgun (WGS) entry which is preliminary data.</text>
</comment>
<protein>
    <recommendedName>
        <fullName evidence="1">FtsK gamma domain-containing protein</fullName>
    </recommendedName>
</protein>
<reference evidence="2 3" key="1">
    <citation type="journal article" date="2016" name="Nat. Commun.">
        <title>Thousands of microbial genomes shed light on interconnected biogeochemical processes in an aquifer system.</title>
        <authorList>
            <person name="Anantharaman K."/>
            <person name="Brown C.T."/>
            <person name="Hug L.A."/>
            <person name="Sharon I."/>
            <person name="Castelle C.J."/>
            <person name="Probst A.J."/>
            <person name="Thomas B.C."/>
            <person name="Singh A."/>
            <person name="Wilkins M.J."/>
            <person name="Karaoz U."/>
            <person name="Brodie E.L."/>
            <person name="Williams K.H."/>
            <person name="Hubbard S.S."/>
            <person name="Banfield J.F."/>
        </authorList>
    </citation>
    <scope>NUCLEOTIDE SEQUENCE [LARGE SCALE GENOMIC DNA]</scope>
</reference>
<proteinExistence type="predicted"/>
<feature type="domain" description="FtsK gamma" evidence="1">
    <location>
        <begin position="139"/>
        <end position="200"/>
    </location>
</feature>
<dbReference type="Proteomes" id="UP000176850">
    <property type="component" value="Unassembled WGS sequence"/>
</dbReference>
<evidence type="ECO:0000313" key="2">
    <source>
        <dbReference type="EMBL" id="OGK19023.1"/>
    </source>
</evidence>
<evidence type="ECO:0000259" key="1">
    <source>
        <dbReference type="SMART" id="SM00843"/>
    </source>
</evidence>
<dbReference type="InterPro" id="IPR050206">
    <property type="entry name" value="FtsK/SpoIIIE/SftA"/>
</dbReference>
<dbReference type="PANTHER" id="PTHR22683">
    <property type="entry name" value="SPORULATION PROTEIN RELATED"/>
    <property type="match status" value="1"/>
</dbReference>
<sequence>MVMTVTQITLFLIFALLVYLLYEVWRLESTSRELQEKNEEKISDLNRTVQILTSRLNPTTEEQFIDQTEDDLDVNFDPLYSKAVIAIMQAGKVSTSLLQRKLDIGYARASKLVDMMEKRGIVSPVDGAKPREILNPKTDPVYDDAVRLAQEFGKVSTPLLQRKLSIGYARAAGLIDALEIAGIIDPADGDKPVKVLKNSNVQKNISQP</sequence>
<dbReference type="Pfam" id="PF09397">
    <property type="entry name" value="FtsK_gamma"/>
    <property type="match status" value="2"/>
</dbReference>
<dbReference type="InterPro" id="IPR036388">
    <property type="entry name" value="WH-like_DNA-bd_sf"/>
</dbReference>
<dbReference type="PANTHER" id="PTHR22683:SF41">
    <property type="entry name" value="DNA TRANSLOCASE FTSK"/>
    <property type="match status" value="1"/>
</dbReference>